<keyword evidence="7" id="KW-1185">Reference proteome</keyword>
<organism evidence="6 7">
    <name type="scientific">Streptomyces triculaminicus</name>
    <dbReference type="NCBI Taxonomy" id="2816232"/>
    <lineage>
        <taxon>Bacteria</taxon>
        <taxon>Bacillati</taxon>
        <taxon>Actinomycetota</taxon>
        <taxon>Actinomycetes</taxon>
        <taxon>Kitasatosporales</taxon>
        <taxon>Streptomycetaceae</taxon>
        <taxon>Streptomyces</taxon>
    </lineage>
</organism>
<keyword evidence="3" id="KW-0804">Transcription</keyword>
<sequence>MTEAPAGEDAEGRVLDAAEELFYAHGLQAVGMDALRTASGVSLKRLYRLFPSKEVLVEAYLRRRDERWRAELAAYAGARPAGRERLLAVFDWLGTWFAEPGFRGCAFVNSFGELGASSPGVAAAARAHKDAFRRYLAGLVAETGAPAHLTDHLLLLAEGAITTAALSGAAAPAHQARQAALVLLDAA</sequence>
<dbReference type="InterPro" id="IPR001647">
    <property type="entry name" value="HTH_TetR"/>
</dbReference>
<dbReference type="Pfam" id="PF00440">
    <property type="entry name" value="TetR_N"/>
    <property type="match status" value="1"/>
</dbReference>
<evidence type="ECO:0000256" key="3">
    <source>
        <dbReference type="ARBA" id="ARBA00023163"/>
    </source>
</evidence>
<dbReference type="InterPro" id="IPR036271">
    <property type="entry name" value="Tet_transcr_reg_TetR-rel_C_sf"/>
</dbReference>
<dbReference type="Pfam" id="PF16925">
    <property type="entry name" value="TetR_C_13"/>
    <property type="match status" value="1"/>
</dbReference>
<dbReference type="RefSeq" id="WP_207247368.1">
    <property type="nucleotide sequence ID" value="NZ_JAFMOF010000002.1"/>
</dbReference>
<accession>A0A939JM73</accession>
<dbReference type="Proteomes" id="UP000664781">
    <property type="component" value="Unassembled WGS sequence"/>
</dbReference>
<dbReference type="PANTHER" id="PTHR47506:SF1">
    <property type="entry name" value="HTH-TYPE TRANSCRIPTIONAL REGULATOR YJDC"/>
    <property type="match status" value="1"/>
</dbReference>
<keyword evidence="2 4" id="KW-0238">DNA-binding</keyword>
<dbReference type="SUPFAM" id="SSF46689">
    <property type="entry name" value="Homeodomain-like"/>
    <property type="match status" value="1"/>
</dbReference>
<evidence type="ECO:0000259" key="5">
    <source>
        <dbReference type="PROSITE" id="PS50977"/>
    </source>
</evidence>
<dbReference type="SUPFAM" id="SSF48498">
    <property type="entry name" value="Tetracyclin repressor-like, C-terminal domain"/>
    <property type="match status" value="1"/>
</dbReference>
<dbReference type="InterPro" id="IPR009057">
    <property type="entry name" value="Homeodomain-like_sf"/>
</dbReference>
<name>A0A939JM73_9ACTN</name>
<feature type="domain" description="HTH tetR-type" evidence="5">
    <location>
        <begin position="8"/>
        <end position="68"/>
    </location>
</feature>
<evidence type="ECO:0000313" key="7">
    <source>
        <dbReference type="Proteomes" id="UP000664781"/>
    </source>
</evidence>
<dbReference type="InterPro" id="IPR011075">
    <property type="entry name" value="TetR_C"/>
</dbReference>
<evidence type="ECO:0000256" key="4">
    <source>
        <dbReference type="PROSITE-ProRule" id="PRU00335"/>
    </source>
</evidence>
<dbReference type="Gene3D" id="1.10.357.10">
    <property type="entry name" value="Tetracycline Repressor, domain 2"/>
    <property type="match status" value="1"/>
</dbReference>
<feature type="DNA-binding region" description="H-T-H motif" evidence="4">
    <location>
        <begin position="31"/>
        <end position="50"/>
    </location>
</feature>
<comment type="caution">
    <text evidence="6">The sequence shown here is derived from an EMBL/GenBank/DDBJ whole genome shotgun (WGS) entry which is preliminary data.</text>
</comment>
<evidence type="ECO:0000256" key="2">
    <source>
        <dbReference type="ARBA" id="ARBA00023125"/>
    </source>
</evidence>
<dbReference type="PANTHER" id="PTHR47506">
    <property type="entry name" value="TRANSCRIPTIONAL REGULATORY PROTEIN"/>
    <property type="match status" value="1"/>
</dbReference>
<reference evidence="6" key="1">
    <citation type="submission" date="2021-03" db="EMBL/GenBank/DDBJ databases">
        <title>Streptomyces strains.</title>
        <authorList>
            <person name="Lund M.B."/>
            <person name="Toerring T."/>
        </authorList>
    </citation>
    <scope>NUCLEOTIDE SEQUENCE</scope>
    <source>
        <strain evidence="6">JCM 4242</strain>
    </source>
</reference>
<dbReference type="PRINTS" id="PR00455">
    <property type="entry name" value="HTHTETR"/>
</dbReference>
<protein>
    <submittedName>
        <fullName evidence="6">TetR/AcrR family transcriptional regulator</fullName>
    </submittedName>
</protein>
<keyword evidence="1" id="KW-0805">Transcription regulation</keyword>
<dbReference type="PROSITE" id="PS50977">
    <property type="entry name" value="HTH_TETR_2"/>
    <property type="match status" value="1"/>
</dbReference>
<dbReference type="GO" id="GO:0003677">
    <property type="term" value="F:DNA binding"/>
    <property type="evidence" value="ECO:0007669"/>
    <property type="project" value="UniProtKB-UniRule"/>
</dbReference>
<gene>
    <name evidence="6" type="ORF">J1792_14205</name>
</gene>
<evidence type="ECO:0000256" key="1">
    <source>
        <dbReference type="ARBA" id="ARBA00023015"/>
    </source>
</evidence>
<dbReference type="AlphaFoldDB" id="A0A939JM73"/>
<dbReference type="EMBL" id="JAFMOF010000002">
    <property type="protein sequence ID" value="MBO0653891.1"/>
    <property type="molecule type" value="Genomic_DNA"/>
</dbReference>
<proteinExistence type="predicted"/>
<evidence type="ECO:0000313" key="6">
    <source>
        <dbReference type="EMBL" id="MBO0653891.1"/>
    </source>
</evidence>